<accession>A0A517PV92</accession>
<gene>
    <name evidence="1" type="ORF">HG66A1_51040</name>
</gene>
<sequence length="174" mass="19588">MSRYSWLIGDNRSGWATAVAPKDYDELELWDLIESLEDAGDWPSLCLSFSDGELSDYPPCNVLSRLCSQRLVELLRPIVGDDVRWLPVTITRNNESLSYFYMHLPTSPNVIDEEKSTYAGGRILTPHISLKKAEGFSVFGLRKLSPDVIIRANIREAIEQSDCNGMAFEDVPTS</sequence>
<reference evidence="1 2" key="1">
    <citation type="submission" date="2019-02" db="EMBL/GenBank/DDBJ databases">
        <title>Deep-cultivation of Planctomycetes and their phenomic and genomic characterization uncovers novel biology.</title>
        <authorList>
            <person name="Wiegand S."/>
            <person name="Jogler M."/>
            <person name="Boedeker C."/>
            <person name="Pinto D."/>
            <person name="Vollmers J."/>
            <person name="Rivas-Marin E."/>
            <person name="Kohn T."/>
            <person name="Peeters S.H."/>
            <person name="Heuer A."/>
            <person name="Rast P."/>
            <person name="Oberbeckmann S."/>
            <person name="Bunk B."/>
            <person name="Jeske O."/>
            <person name="Meyerdierks A."/>
            <person name="Storesund J.E."/>
            <person name="Kallscheuer N."/>
            <person name="Luecker S."/>
            <person name="Lage O.M."/>
            <person name="Pohl T."/>
            <person name="Merkel B.J."/>
            <person name="Hornburger P."/>
            <person name="Mueller R.-W."/>
            <person name="Bruemmer F."/>
            <person name="Labrenz M."/>
            <person name="Spormann A.M."/>
            <person name="Op den Camp H."/>
            <person name="Overmann J."/>
            <person name="Amann R."/>
            <person name="Jetten M.S.M."/>
            <person name="Mascher T."/>
            <person name="Medema M.H."/>
            <person name="Devos D.P."/>
            <person name="Kaster A.-K."/>
            <person name="Ovreas L."/>
            <person name="Rohde M."/>
            <person name="Galperin M.Y."/>
            <person name="Jogler C."/>
        </authorList>
    </citation>
    <scope>NUCLEOTIDE SEQUENCE [LARGE SCALE GENOMIC DNA]</scope>
    <source>
        <strain evidence="1 2">HG66A1</strain>
    </source>
</reference>
<organism evidence="1 2">
    <name type="scientific">Gimesia chilikensis</name>
    <dbReference type="NCBI Taxonomy" id="2605989"/>
    <lineage>
        <taxon>Bacteria</taxon>
        <taxon>Pseudomonadati</taxon>
        <taxon>Planctomycetota</taxon>
        <taxon>Planctomycetia</taxon>
        <taxon>Planctomycetales</taxon>
        <taxon>Planctomycetaceae</taxon>
        <taxon>Gimesia</taxon>
    </lineage>
</organism>
<evidence type="ECO:0000313" key="2">
    <source>
        <dbReference type="Proteomes" id="UP000320421"/>
    </source>
</evidence>
<dbReference type="EMBL" id="CP036266">
    <property type="protein sequence ID" value="QDT23287.1"/>
    <property type="molecule type" value="Genomic_DNA"/>
</dbReference>
<name>A0A517PV92_9PLAN</name>
<evidence type="ECO:0000313" key="1">
    <source>
        <dbReference type="EMBL" id="QDT23287.1"/>
    </source>
</evidence>
<dbReference type="Proteomes" id="UP000320421">
    <property type="component" value="Chromosome"/>
</dbReference>
<dbReference type="RefSeq" id="WP_145190470.1">
    <property type="nucleotide sequence ID" value="NZ_CP036266.1"/>
</dbReference>
<protein>
    <submittedName>
        <fullName evidence="1">Uncharacterized protein</fullName>
    </submittedName>
</protein>
<proteinExistence type="predicted"/>
<dbReference type="AlphaFoldDB" id="A0A517PV92"/>
<dbReference type="OrthoDB" id="4828756at2"/>
<keyword evidence="2" id="KW-1185">Reference proteome</keyword>